<dbReference type="PANTHER" id="PTHR42901">
    <property type="entry name" value="ALCOHOL DEHYDROGENASE"/>
    <property type="match status" value="1"/>
</dbReference>
<protein>
    <submittedName>
        <fullName evidence="4">Short-chain dehydrogenase</fullName>
    </submittedName>
</protein>
<evidence type="ECO:0000256" key="3">
    <source>
        <dbReference type="RuleBase" id="RU000363"/>
    </source>
</evidence>
<organism evidence="4 5">
    <name type="scientific">Clostridium manihotivorum</name>
    <dbReference type="NCBI Taxonomy" id="2320868"/>
    <lineage>
        <taxon>Bacteria</taxon>
        <taxon>Bacillati</taxon>
        <taxon>Bacillota</taxon>
        <taxon>Clostridia</taxon>
        <taxon>Eubacteriales</taxon>
        <taxon>Clostridiaceae</taxon>
        <taxon>Clostridium</taxon>
    </lineage>
</organism>
<dbReference type="AlphaFoldDB" id="A0A410DU91"/>
<dbReference type="Gene3D" id="3.40.50.720">
    <property type="entry name" value="NAD(P)-binding Rossmann-like Domain"/>
    <property type="match status" value="1"/>
</dbReference>
<proteinExistence type="inferred from homology"/>
<dbReference type="GO" id="GO:0016491">
    <property type="term" value="F:oxidoreductase activity"/>
    <property type="evidence" value="ECO:0007669"/>
    <property type="project" value="UniProtKB-KW"/>
</dbReference>
<dbReference type="SUPFAM" id="SSF51735">
    <property type="entry name" value="NAD(P)-binding Rossmann-fold domains"/>
    <property type="match status" value="1"/>
</dbReference>
<evidence type="ECO:0000256" key="2">
    <source>
        <dbReference type="ARBA" id="ARBA00023002"/>
    </source>
</evidence>
<dbReference type="InterPro" id="IPR002347">
    <property type="entry name" value="SDR_fam"/>
</dbReference>
<reference evidence="4 5" key="1">
    <citation type="submission" date="2018-01" db="EMBL/GenBank/DDBJ databases">
        <title>Genome Sequencing and Assembly of Anaerobacter polyendosporus strain CT4.</title>
        <authorList>
            <person name="Tachaapaikoon C."/>
            <person name="Sutheeworapong S."/>
            <person name="Jenjaroenpun P."/>
            <person name="Wongsurawat T."/>
            <person name="Nookeaw I."/>
            <person name="Cheawchanlertfa P."/>
            <person name="Kosugi A."/>
            <person name="Cheevadhanarak S."/>
            <person name="Ratanakhanokchai K."/>
        </authorList>
    </citation>
    <scope>NUCLEOTIDE SEQUENCE [LARGE SCALE GENOMIC DNA]</scope>
    <source>
        <strain evidence="4 5">CT4</strain>
    </source>
</reference>
<dbReference type="Proteomes" id="UP000286268">
    <property type="component" value="Chromosome"/>
</dbReference>
<evidence type="ECO:0000313" key="4">
    <source>
        <dbReference type="EMBL" id="QAA32637.1"/>
    </source>
</evidence>
<sequence length="264" mass="29901">MKKILITGCGSGLGREAAFALAHRGHYVYATTHTEEQANKINTLNKKYNLPLEGFKLDILNSEDRLKIANLEIDVLINNAAIGNSGSVAEIDTNSYRDTFETNVFCPIELTQIALKQMIHRRKGRIIFVSSLAGRSPIPFLSPYCATKFALEAIAPSLNEELKGLKNVDIPVILIEPGSYATGFNQKNIAKQFNWMKINSYFKDTLLSLERKQYMYFKLTESSNFDSIIDKYIKAVEDNHPRERYISPSSQGAFIKFKNIFMKK</sequence>
<dbReference type="KEGG" id="cmah:C1I91_13880"/>
<dbReference type="PANTHER" id="PTHR42901:SF1">
    <property type="entry name" value="ALCOHOL DEHYDROGENASE"/>
    <property type="match status" value="1"/>
</dbReference>
<dbReference type="PRINTS" id="PR00080">
    <property type="entry name" value="SDRFAMILY"/>
</dbReference>
<gene>
    <name evidence="4" type="ORF">C1I91_13880</name>
</gene>
<dbReference type="PRINTS" id="PR00081">
    <property type="entry name" value="GDHRDH"/>
</dbReference>
<keyword evidence="2" id="KW-0560">Oxidoreductase</keyword>
<dbReference type="RefSeq" id="WP_128213423.1">
    <property type="nucleotide sequence ID" value="NZ_CP025746.1"/>
</dbReference>
<dbReference type="InterPro" id="IPR036291">
    <property type="entry name" value="NAD(P)-bd_dom_sf"/>
</dbReference>
<dbReference type="EMBL" id="CP025746">
    <property type="protein sequence ID" value="QAA32637.1"/>
    <property type="molecule type" value="Genomic_DNA"/>
</dbReference>
<name>A0A410DU91_9CLOT</name>
<comment type="similarity">
    <text evidence="1 3">Belongs to the short-chain dehydrogenases/reductases (SDR) family.</text>
</comment>
<evidence type="ECO:0000256" key="1">
    <source>
        <dbReference type="ARBA" id="ARBA00006484"/>
    </source>
</evidence>
<evidence type="ECO:0000313" key="5">
    <source>
        <dbReference type="Proteomes" id="UP000286268"/>
    </source>
</evidence>
<dbReference type="Pfam" id="PF00106">
    <property type="entry name" value="adh_short"/>
    <property type="match status" value="1"/>
</dbReference>
<dbReference type="OrthoDB" id="9775296at2"/>
<accession>A0A410DU91</accession>
<keyword evidence="5" id="KW-1185">Reference proteome</keyword>